<dbReference type="AlphaFoldDB" id="A0A2M7VAB8"/>
<reference evidence="2" key="1">
    <citation type="submission" date="2017-09" db="EMBL/GenBank/DDBJ databases">
        <title>Depth-based differentiation of microbial function through sediment-hosted aquifers and enrichment of novel symbionts in the deep terrestrial subsurface.</title>
        <authorList>
            <person name="Probst A.J."/>
            <person name="Ladd B."/>
            <person name="Jarett J.K."/>
            <person name="Geller-Mcgrath D.E."/>
            <person name="Sieber C.M.K."/>
            <person name="Emerson J.B."/>
            <person name="Anantharaman K."/>
            <person name="Thomas B.C."/>
            <person name="Malmstrom R."/>
            <person name="Stieglmeier M."/>
            <person name="Klingl A."/>
            <person name="Woyke T."/>
            <person name="Ryan C.M."/>
            <person name="Banfield J.F."/>
        </authorList>
    </citation>
    <scope>NUCLEOTIDE SEQUENCE [LARGE SCALE GENOMIC DNA]</scope>
</reference>
<accession>A0A2M7VAB8</accession>
<dbReference type="Proteomes" id="UP000231453">
    <property type="component" value="Unassembled WGS sequence"/>
</dbReference>
<dbReference type="EMBL" id="PFPL01000043">
    <property type="protein sequence ID" value="PIZ95837.1"/>
    <property type="molecule type" value="Genomic_DNA"/>
</dbReference>
<sequence length="143" mass="15232">MTLGSTNTKLFDDLACTVDTPSVQISEQLGGQGGDHLVQRVVVAHQLAQVAKRLLVRGRSLRGIAEVSETNLEFLRHRRDSALGAIPQIEPVGDVSVAVTSLDQVLCGKHSLNEKVEVATVSFLGKLALTSLPDIVKGGVQHC</sequence>
<gene>
    <name evidence="1" type="ORF">COX80_03110</name>
</gene>
<evidence type="ECO:0000313" key="1">
    <source>
        <dbReference type="EMBL" id="PIZ95837.1"/>
    </source>
</evidence>
<name>A0A2M7VAB8_9BACT</name>
<evidence type="ECO:0000313" key="2">
    <source>
        <dbReference type="Proteomes" id="UP000231453"/>
    </source>
</evidence>
<proteinExistence type="predicted"/>
<comment type="caution">
    <text evidence="1">The sequence shown here is derived from an EMBL/GenBank/DDBJ whole genome shotgun (WGS) entry which is preliminary data.</text>
</comment>
<protein>
    <submittedName>
        <fullName evidence="1">Uncharacterized protein</fullName>
    </submittedName>
</protein>
<organism evidence="1 2">
    <name type="scientific">Candidatus Magasanikbacteria bacterium CG_4_10_14_0_2_um_filter_33_14</name>
    <dbReference type="NCBI Taxonomy" id="1974636"/>
    <lineage>
        <taxon>Bacteria</taxon>
        <taxon>Candidatus Magasanikiibacteriota</taxon>
    </lineage>
</organism>